<protein>
    <submittedName>
        <fullName evidence="1">Uncharacterized protein</fullName>
    </submittedName>
</protein>
<dbReference type="HOGENOM" id="CLU_2654133_0_0_1"/>
<proteinExistence type="predicted"/>
<keyword evidence="2" id="KW-1185">Reference proteome</keyword>
<dbReference type="AlphaFoldDB" id="W6XX54"/>
<dbReference type="GeneID" id="19154855"/>
<gene>
    <name evidence="1" type="ORF">COCCADRAFT_99707</name>
</gene>
<dbReference type="RefSeq" id="XP_007713654.1">
    <property type="nucleotide sequence ID" value="XM_007715464.1"/>
</dbReference>
<reference evidence="1 2" key="1">
    <citation type="journal article" date="2013" name="PLoS Genet.">
        <title>Comparative genome structure, secondary metabolite, and effector coding capacity across Cochliobolus pathogens.</title>
        <authorList>
            <person name="Condon B.J."/>
            <person name="Leng Y."/>
            <person name="Wu D."/>
            <person name="Bushley K.E."/>
            <person name="Ohm R.A."/>
            <person name="Otillar R."/>
            <person name="Martin J."/>
            <person name="Schackwitz W."/>
            <person name="Grimwood J."/>
            <person name="MohdZainudin N."/>
            <person name="Xue C."/>
            <person name="Wang R."/>
            <person name="Manning V.A."/>
            <person name="Dhillon B."/>
            <person name="Tu Z.J."/>
            <person name="Steffenson B.J."/>
            <person name="Salamov A."/>
            <person name="Sun H."/>
            <person name="Lowry S."/>
            <person name="LaButti K."/>
            <person name="Han J."/>
            <person name="Copeland A."/>
            <person name="Lindquist E."/>
            <person name="Barry K."/>
            <person name="Schmutz J."/>
            <person name="Baker S.E."/>
            <person name="Ciuffetti L.M."/>
            <person name="Grigoriev I.V."/>
            <person name="Zhong S."/>
            <person name="Turgeon B.G."/>
        </authorList>
    </citation>
    <scope>NUCLEOTIDE SEQUENCE [LARGE SCALE GENOMIC DNA]</scope>
    <source>
        <strain evidence="1 2">26-R-13</strain>
    </source>
</reference>
<dbReference type="Proteomes" id="UP000053841">
    <property type="component" value="Unassembled WGS sequence"/>
</dbReference>
<organism evidence="1 2">
    <name type="scientific">Cochliobolus carbonum (strain 26-R-13)</name>
    <name type="common">Maize leaf spot fungus</name>
    <name type="synonym">Bipolaris zeicola</name>
    <dbReference type="NCBI Taxonomy" id="930089"/>
    <lineage>
        <taxon>Eukaryota</taxon>
        <taxon>Fungi</taxon>
        <taxon>Dikarya</taxon>
        <taxon>Ascomycota</taxon>
        <taxon>Pezizomycotina</taxon>
        <taxon>Dothideomycetes</taxon>
        <taxon>Pleosporomycetidae</taxon>
        <taxon>Pleosporales</taxon>
        <taxon>Pleosporineae</taxon>
        <taxon>Pleosporaceae</taxon>
        <taxon>Bipolaris</taxon>
    </lineage>
</organism>
<dbReference type="KEGG" id="bze:COCCADRAFT_99707"/>
<accession>W6XX54</accession>
<evidence type="ECO:0000313" key="2">
    <source>
        <dbReference type="Proteomes" id="UP000053841"/>
    </source>
</evidence>
<dbReference type="EMBL" id="KI964643">
    <property type="protein sequence ID" value="EUC32057.1"/>
    <property type="molecule type" value="Genomic_DNA"/>
</dbReference>
<sequence>MFSLNSKCRKELRRARVPETLSRYPDFHNDVSSSGYCFCSALTASTSPNCGEPGVCRGHYQGGLSLSHHRIYLGVS</sequence>
<evidence type="ECO:0000313" key="1">
    <source>
        <dbReference type="EMBL" id="EUC32057.1"/>
    </source>
</evidence>
<name>W6XX54_COCC2</name>